<dbReference type="Proteomes" id="UP000244902">
    <property type="component" value="Chromosome"/>
</dbReference>
<gene>
    <name evidence="2" type="ORF">CEW87_03890</name>
</gene>
<evidence type="ECO:0000313" key="3">
    <source>
        <dbReference type="Proteomes" id="UP000244902"/>
    </source>
</evidence>
<organism evidence="2 3">
    <name type="scientific">Parazoarcus communis</name>
    <dbReference type="NCBI Taxonomy" id="41977"/>
    <lineage>
        <taxon>Bacteria</taxon>
        <taxon>Pseudomonadati</taxon>
        <taxon>Pseudomonadota</taxon>
        <taxon>Betaproteobacteria</taxon>
        <taxon>Rhodocyclales</taxon>
        <taxon>Zoogloeaceae</taxon>
        <taxon>Parazoarcus</taxon>
    </lineage>
</organism>
<evidence type="ECO:0000313" key="2">
    <source>
        <dbReference type="EMBL" id="AWI78574.1"/>
    </source>
</evidence>
<evidence type="ECO:0000256" key="1">
    <source>
        <dbReference type="SAM" id="MobiDB-lite"/>
    </source>
</evidence>
<feature type="region of interest" description="Disordered" evidence="1">
    <location>
        <begin position="16"/>
        <end position="48"/>
    </location>
</feature>
<name>A0A2U8GYP9_9RHOO</name>
<sequence length="101" mass="10805">MSSRTFKEALDKLKDEQKGWKAFDPAPAQGGRPGQRSTGRPSSAATAGATLVFEESDYTLRQYWTERPVAVSSDGLLVVYAGPIKSVDLVGGTPATFDDPV</sequence>
<reference evidence="2 3" key="1">
    <citation type="submission" date="2017-06" db="EMBL/GenBank/DDBJ databases">
        <title>Azoarcus sp. TSNA42 complete genome sequence.</title>
        <authorList>
            <person name="Woo J.-H."/>
            <person name="Kim H.-S."/>
        </authorList>
    </citation>
    <scope>NUCLEOTIDE SEQUENCE [LARGE SCALE GENOMIC DNA]</scope>
    <source>
        <strain evidence="2 3">TSNA42</strain>
    </source>
</reference>
<proteinExistence type="predicted"/>
<protein>
    <submittedName>
        <fullName evidence="2">Uncharacterized protein</fullName>
    </submittedName>
</protein>
<feature type="compositionally biased region" description="Polar residues" evidence="1">
    <location>
        <begin position="35"/>
        <end position="45"/>
    </location>
</feature>
<dbReference type="RefSeq" id="WP_108971534.1">
    <property type="nucleotide sequence ID" value="NZ_CP022188.1"/>
</dbReference>
<accession>A0A2U8GYP9</accession>
<dbReference type="AlphaFoldDB" id="A0A2U8GYP9"/>
<dbReference type="EMBL" id="CP022188">
    <property type="protein sequence ID" value="AWI78574.1"/>
    <property type="molecule type" value="Genomic_DNA"/>
</dbReference>